<reference evidence="2" key="1">
    <citation type="submission" date="2022-12" db="EMBL/GenBank/DDBJ databases">
        <title>Draft genome assemblies for two species of Escallonia (Escalloniales).</title>
        <authorList>
            <person name="Chanderbali A."/>
            <person name="Dervinis C."/>
            <person name="Anghel I."/>
            <person name="Soltis D."/>
            <person name="Soltis P."/>
            <person name="Zapata F."/>
        </authorList>
    </citation>
    <scope>NUCLEOTIDE SEQUENCE</scope>
    <source>
        <strain evidence="2">UCBG64.0493</strain>
        <tissue evidence="2">Leaf</tissue>
    </source>
</reference>
<comment type="caution">
    <text evidence="2">The sequence shown here is derived from an EMBL/GenBank/DDBJ whole genome shotgun (WGS) entry which is preliminary data.</text>
</comment>
<dbReference type="PANTHER" id="PTHR10775">
    <property type="entry name" value="OS08G0208400 PROTEIN"/>
    <property type="match status" value="1"/>
</dbReference>
<proteinExistence type="predicted"/>
<dbReference type="EMBL" id="JAVXUP010002083">
    <property type="protein sequence ID" value="KAK3005799.1"/>
    <property type="molecule type" value="Genomic_DNA"/>
</dbReference>
<dbReference type="InterPro" id="IPR029480">
    <property type="entry name" value="Transpos_assoc"/>
</dbReference>
<sequence length="211" mass="24048">MDKSWINIRNRLDPLYEKGADDFVEFASKDRPNATEILCPCTKCRNMKFVKKVDVEENIVVDGFLSSYTHWIFHGESSLTSSSIHEPVVGDRTQEMIHDAFGVPLFNQLNERDSGEGNENSDDLDDATKKFFSVIKEAEKELYPGCEKYSTLSFLILLLNIKCLSAVSDKVFTMLLKLLKDAFRRGKTLPKSFYEAGKIIGNLGLDWEFRA</sequence>
<protein>
    <recommendedName>
        <fullName evidence="1">Transposase-associated domain-containing protein</fullName>
    </recommendedName>
</protein>
<evidence type="ECO:0000313" key="3">
    <source>
        <dbReference type="Proteomes" id="UP001188597"/>
    </source>
</evidence>
<feature type="domain" description="Transposase-associated" evidence="1">
    <location>
        <begin position="3"/>
        <end position="76"/>
    </location>
</feature>
<dbReference type="AlphaFoldDB" id="A0AA88VEL2"/>
<accession>A0AA88VEL2</accession>
<keyword evidence="3" id="KW-1185">Reference proteome</keyword>
<gene>
    <name evidence="2" type="ORF">RJ639_017605</name>
</gene>
<name>A0AA88VEL2_9ASTE</name>
<dbReference type="PANTHER" id="PTHR10775:SF182">
    <property type="entry name" value="TRANSPOSON, EN_SPM-LIKE, TRANSPOSASE-ASSOCIATED DOMAIN PROTEIN-RELATED"/>
    <property type="match status" value="1"/>
</dbReference>
<evidence type="ECO:0000313" key="2">
    <source>
        <dbReference type="EMBL" id="KAK3005799.1"/>
    </source>
</evidence>
<organism evidence="2 3">
    <name type="scientific">Escallonia herrerae</name>
    <dbReference type="NCBI Taxonomy" id="1293975"/>
    <lineage>
        <taxon>Eukaryota</taxon>
        <taxon>Viridiplantae</taxon>
        <taxon>Streptophyta</taxon>
        <taxon>Embryophyta</taxon>
        <taxon>Tracheophyta</taxon>
        <taxon>Spermatophyta</taxon>
        <taxon>Magnoliopsida</taxon>
        <taxon>eudicotyledons</taxon>
        <taxon>Gunneridae</taxon>
        <taxon>Pentapetalae</taxon>
        <taxon>asterids</taxon>
        <taxon>campanulids</taxon>
        <taxon>Escalloniales</taxon>
        <taxon>Escalloniaceae</taxon>
        <taxon>Escallonia</taxon>
    </lineage>
</organism>
<evidence type="ECO:0000259" key="1">
    <source>
        <dbReference type="Pfam" id="PF13963"/>
    </source>
</evidence>
<dbReference type="Proteomes" id="UP001188597">
    <property type="component" value="Unassembled WGS sequence"/>
</dbReference>
<dbReference type="Pfam" id="PF13963">
    <property type="entry name" value="Transpos_assoc"/>
    <property type="match status" value="1"/>
</dbReference>